<organism evidence="1 2">
    <name type="scientific">Tritrichomonas musculus</name>
    <dbReference type="NCBI Taxonomy" id="1915356"/>
    <lineage>
        <taxon>Eukaryota</taxon>
        <taxon>Metamonada</taxon>
        <taxon>Parabasalia</taxon>
        <taxon>Tritrichomonadida</taxon>
        <taxon>Tritrichomonadidae</taxon>
        <taxon>Tritrichomonas</taxon>
    </lineage>
</organism>
<keyword evidence="2" id="KW-1185">Reference proteome</keyword>
<sequence length="161" mass="18365">MPPKELLACFSVEEGLKLIESSAFINIDERKKSFKPLVSCDYSLTPFNLKSSQISKNLIEKAIQNFEFDRKIQNKELFQSALSNRLATPRNVISAKQDSLLLKSRPKRILSELRECIGLSNPDSVNFDPDLKIFTERSNAEKWRVYMRGPEGTHMKKSGGI</sequence>
<reference evidence="1 2" key="1">
    <citation type="submission" date="2024-04" db="EMBL/GenBank/DDBJ databases">
        <title>Tritrichomonas musculus Genome.</title>
        <authorList>
            <person name="Alves-Ferreira E."/>
            <person name="Grigg M."/>
            <person name="Lorenzi H."/>
            <person name="Galac M."/>
        </authorList>
    </citation>
    <scope>NUCLEOTIDE SEQUENCE [LARGE SCALE GENOMIC DNA]</scope>
    <source>
        <strain evidence="1 2">EAF2021</strain>
    </source>
</reference>
<evidence type="ECO:0000313" key="2">
    <source>
        <dbReference type="Proteomes" id="UP001470230"/>
    </source>
</evidence>
<accession>A0ABR2JDE5</accession>
<protein>
    <submittedName>
        <fullName evidence="1">Uncharacterized protein</fullName>
    </submittedName>
</protein>
<proteinExistence type="predicted"/>
<dbReference type="EMBL" id="JAPFFF010000012">
    <property type="protein sequence ID" value="KAK8875971.1"/>
    <property type="molecule type" value="Genomic_DNA"/>
</dbReference>
<dbReference type="Proteomes" id="UP001470230">
    <property type="component" value="Unassembled WGS sequence"/>
</dbReference>
<evidence type="ECO:0000313" key="1">
    <source>
        <dbReference type="EMBL" id="KAK8875971.1"/>
    </source>
</evidence>
<gene>
    <name evidence="1" type="ORF">M9Y10_006152</name>
</gene>
<name>A0ABR2JDE5_9EUKA</name>
<comment type="caution">
    <text evidence="1">The sequence shown here is derived from an EMBL/GenBank/DDBJ whole genome shotgun (WGS) entry which is preliminary data.</text>
</comment>